<dbReference type="PANTHER" id="PTHR43777">
    <property type="entry name" value="MOLYBDENUM COFACTOR CYTIDYLYLTRANSFERASE"/>
    <property type="match status" value="1"/>
</dbReference>
<dbReference type="RefSeq" id="WP_208850021.1">
    <property type="nucleotide sequence ID" value="NZ_JAGGDJ010000031.1"/>
</dbReference>
<evidence type="ECO:0000313" key="2">
    <source>
        <dbReference type="EMBL" id="MBO7747320.1"/>
    </source>
</evidence>
<evidence type="ECO:0000259" key="1">
    <source>
        <dbReference type="Pfam" id="PF12804"/>
    </source>
</evidence>
<name>A0ABS3WG86_9BACL</name>
<evidence type="ECO:0000313" key="3">
    <source>
        <dbReference type="Proteomes" id="UP000670947"/>
    </source>
</evidence>
<dbReference type="EMBL" id="JAGGDJ010000031">
    <property type="protein sequence ID" value="MBO7747320.1"/>
    <property type="molecule type" value="Genomic_DNA"/>
</dbReference>
<organism evidence="2 3">
    <name type="scientific">Paenibacillus artemisiicola</name>
    <dbReference type="NCBI Taxonomy" id="1172618"/>
    <lineage>
        <taxon>Bacteria</taxon>
        <taxon>Bacillati</taxon>
        <taxon>Bacillota</taxon>
        <taxon>Bacilli</taxon>
        <taxon>Bacillales</taxon>
        <taxon>Paenibacillaceae</taxon>
        <taxon>Paenibacillus</taxon>
    </lineage>
</organism>
<gene>
    <name evidence="2" type="ORF">I8J29_24345</name>
</gene>
<proteinExistence type="predicted"/>
<dbReference type="CDD" id="cd04182">
    <property type="entry name" value="GT_2_like_f"/>
    <property type="match status" value="1"/>
</dbReference>
<dbReference type="InterPro" id="IPR025877">
    <property type="entry name" value="MobA-like_NTP_Trfase"/>
</dbReference>
<dbReference type="Proteomes" id="UP000670947">
    <property type="component" value="Unassembled WGS sequence"/>
</dbReference>
<comment type="caution">
    <text evidence="2">The sequence shown here is derived from an EMBL/GenBank/DDBJ whole genome shotgun (WGS) entry which is preliminary data.</text>
</comment>
<protein>
    <submittedName>
        <fullName evidence="2">Nucleotidyltransferase family protein</fullName>
    </submittedName>
</protein>
<dbReference type="PANTHER" id="PTHR43777:SF1">
    <property type="entry name" value="MOLYBDENUM COFACTOR CYTIDYLYLTRANSFERASE"/>
    <property type="match status" value="1"/>
</dbReference>
<keyword evidence="3" id="KW-1185">Reference proteome</keyword>
<dbReference type="Gene3D" id="3.90.550.10">
    <property type="entry name" value="Spore Coat Polysaccharide Biosynthesis Protein SpsA, Chain A"/>
    <property type="match status" value="1"/>
</dbReference>
<dbReference type="Pfam" id="PF12804">
    <property type="entry name" value="NTP_transf_3"/>
    <property type="match status" value="1"/>
</dbReference>
<dbReference type="InterPro" id="IPR029044">
    <property type="entry name" value="Nucleotide-diphossugar_trans"/>
</dbReference>
<dbReference type="SUPFAM" id="SSF53448">
    <property type="entry name" value="Nucleotide-diphospho-sugar transferases"/>
    <property type="match status" value="1"/>
</dbReference>
<feature type="domain" description="MobA-like NTP transferase" evidence="1">
    <location>
        <begin position="6"/>
        <end position="170"/>
    </location>
</feature>
<reference evidence="2 3" key="1">
    <citation type="submission" date="2021-03" db="EMBL/GenBank/DDBJ databases">
        <title>Paenibacillus artemisicola MWE-103 whole genome sequence.</title>
        <authorList>
            <person name="Ham Y.J."/>
        </authorList>
    </citation>
    <scope>NUCLEOTIDE SEQUENCE [LARGE SCALE GENOMIC DNA]</scope>
    <source>
        <strain evidence="2 3">MWE-103</strain>
    </source>
</reference>
<sequence length="211" mass="21958">MSRVGAVILAAGLSTRMGRFKPLVPLAGKPLFHYAAETALAAGLSPVVLVGGHRMRELAASAAPFGARIEIAENPAYRTGMASSLRTGIAALADRTDAALVFLADQPLVPRAVVDALLREYVRSRGEGVRIVRPAYSGAPGHPVLFDAGLYAAFETLGGDEGGRSILVRHRSALRVVPFGDAAWGLDADTPEGLAELEARLAREEGGPGPG</sequence>
<accession>A0ABS3WG86</accession>